<evidence type="ECO:0000313" key="2">
    <source>
        <dbReference type="Proteomes" id="UP001497680"/>
    </source>
</evidence>
<organism evidence="1 2">
    <name type="scientific">Hypoxylon rubiginosum</name>
    <dbReference type="NCBI Taxonomy" id="110542"/>
    <lineage>
        <taxon>Eukaryota</taxon>
        <taxon>Fungi</taxon>
        <taxon>Dikarya</taxon>
        <taxon>Ascomycota</taxon>
        <taxon>Pezizomycotina</taxon>
        <taxon>Sordariomycetes</taxon>
        <taxon>Xylariomycetidae</taxon>
        <taxon>Xylariales</taxon>
        <taxon>Hypoxylaceae</taxon>
        <taxon>Hypoxylon</taxon>
    </lineage>
</organism>
<evidence type="ECO:0000313" key="1">
    <source>
        <dbReference type="EMBL" id="KAI6089200.1"/>
    </source>
</evidence>
<reference evidence="1 2" key="1">
    <citation type="journal article" date="2022" name="New Phytol.">
        <title>Ecological generalism drives hyperdiversity of secondary metabolite gene clusters in xylarialean endophytes.</title>
        <authorList>
            <person name="Franco M.E.E."/>
            <person name="Wisecaver J.H."/>
            <person name="Arnold A.E."/>
            <person name="Ju Y.M."/>
            <person name="Slot J.C."/>
            <person name="Ahrendt S."/>
            <person name="Moore L.P."/>
            <person name="Eastman K.E."/>
            <person name="Scott K."/>
            <person name="Konkel Z."/>
            <person name="Mondo S.J."/>
            <person name="Kuo A."/>
            <person name="Hayes R.D."/>
            <person name="Haridas S."/>
            <person name="Andreopoulos B."/>
            <person name="Riley R."/>
            <person name="LaButti K."/>
            <person name="Pangilinan J."/>
            <person name="Lipzen A."/>
            <person name="Amirebrahimi M."/>
            <person name="Yan J."/>
            <person name="Adam C."/>
            <person name="Keymanesh K."/>
            <person name="Ng V."/>
            <person name="Louie K."/>
            <person name="Northen T."/>
            <person name="Drula E."/>
            <person name="Henrissat B."/>
            <person name="Hsieh H.M."/>
            <person name="Youens-Clark K."/>
            <person name="Lutzoni F."/>
            <person name="Miadlikowska J."/>
            <person name="Eastwood D.C."/>
            <person name="Hamelin R.C."/>
            <person name="Grigoriev I.V."/>
            <person name="U'Ren J.M."/>
        </authorList>
    </citation>
    <scope>NUCLEOTIDE SEQUENCE [LARGE SCALE GENOMIC DNA]</scope>
    <source>
        <strain evidence="1 2">ER1909</strain>
    </source>
</reference>
<sequence>MHLSPILLVTVAHLGLYAHIGWANIKSDESSRYGDLSKLQSFSWKPRIFILSDILNEPDDSMSLVRYLLYSNEFDTRGICATTSWWLQNETHPEEMRRIINAYGEVVENLNRHVNSPSASYQSAEDLLSLVTSGPSIYGKAALKEPLSDGAKRIILSLKGSEEPLFIAGWGGLNTLAQALIHISKTMSASEAATLRSRIRLYTISDQDDTGPWIRARYPDVFYIVSIHAWNEYQAATWPGIGLVGCPCTNSTVVQNPWLDENIRLGPLGAMYPQVVYTMEGDTPSFLWLVQNGLGYRDRINWGTWGGRYDRPQAGIDLGDGIDTNHFVNTLENVIGIDGQSYSTSQASIWRWRAAYQDDFAARMQWTLTSNFKEVGHPPVLNINGQQGPDPVTIRVEANATYIFDAGLTYDPDSEDNGRLEYQWTVYPEPTMFPTDLLDIKMEALEPPPGSTGVITVNDAGFANVTLGTKIRVTVPEPARNPSTGLPTDFHILLQVTNNAGKYPIRRYMRVVCEYDS</sequence>
<name>A0ACC0D9Y4_9PEZI</name>
<dbReference type="EMBL" id="MU394297">
    <property type="protein sequence ID" value="KAI6089200.1"/>
    <property type="molecule type" value="Genomic_DNA"/>
</dbReference>
<comment type="caution">
    <text evidence="1">The sequence shown here is derived from an EMBL/GenBank/DDBJ whole genome shotgun (WGS) entry which is preliminary data.</text>
</comment>
<proteinExistence type="predicted"/>
<accession>A0ACC0D9Y4</accession>
<dbReference type="Proteomes" id="UP001497680">
    <property type="component" value="Unassembled WGS sequence"/>
</dbReference>
<gene>
    <name evidence="1" type="ORF">F4821DRAFT_257352</name>
</gene>
<keyword evidence="2" id="KW-1185">Reference proteome</keyword>
<protein>
    <submittedName>
        <fullName evidence="1">DUF1593-domain-containing protein</fullName>
    </submittedName>
</protein>